<name>A0A4Q2RD62_9HYPH</name>
<dbReference type="NCBIfam" id="NF006091">
    <property type="entry name" value="PRK08243.1"/>
    <property type="match status" value="1"/>
</dbReference>
<organism evidence="4 5">
    <name type="scientific">Lichenibacterium ramalinae</name>
    <dbReference type="NCBI Taxonomy" id="2316527"/>
    <lineage>
        <taxon>Bacteria</taxon>
        <taxon>Pseudomonadati</taxon>
        <taxon>Pseudomonadota</taxon>
        <taxon>Alphaproteobacteria</taxon>
        <taxon>Hyphomicrobiales</taxon>
        <taxon>Lichenihabitantaceae</taxon>
        <taxon>Lichenibacterium</taxon>
    </lineage>
</organism>
<dbReference type="SUPFAM" id="SSF54373">
    <property type="entry name" value="FAD-linked reductases, C-terminal domain"/>
    <property type="match status" value="1"/>
</dbReference>
<keyword evidence="4" id="KW-0503">Monooxygenase</keyword>
<evidence type="ECO:0000259" key="3">
    <source>
        <dbReference type="Pfam" id="PF01494"/>
    </source>
</evidence>
<dbReference type="PANTHER" id="PTHR43004:SF3">
    <property type="entry name" value="P-HYDROXYBENZOATE HYDROXYLASE"/>
    <property type="match status" value="1"/>
</dbReference>
<reference evidence="4 5" key="1">
    <citation type="submission" date="2018-09" db="EMBL/GenBank/DDBJ databases">
        <authorList>
            <person name="Grouzdev D.S."/>
            <person name="Krutkina M.S."/>
        </authorList>
    </citation>
    <scope>NUCLEOTIDE SEQUENCE [LARGE SCALE GENOMIC DNA]</scope>
    <source>
        <strain evidence="4 5">RmlP001</strain>
    </source>
</reference>
<dbReference type="GO" id="GO:0018659">
    <property type="term" value="F:4-hydroxybenzoate 3-monooxygenase activity"/>
    <property type="evidence" value="ECO:0007669"/>
    <property type="project" value="UniProtKB-EC"/>
</dbReference>
<evidence type="ECO:0000256" key="2">
    <source>
        <dbReference type="ARBA" id="ARBA00022827"/>
    </source>
</evidence>
<keyword evidence="5" id="KW-1185">Reference proteome</keyword>
<dbReference type="Gene3D" id="3.50.50.60">
    <property type="entry name" value="FAD/NAD(P)-binding domain"/>
    <property type="match status" value="1"/>
</dbReference>
<keyword evidence="1" id="KW-0285">Flavoprotein</keyword>
<dbReference type="Pfam" id="PF01494">
    <property type="entry name" value="FAD_binding_3"/>
    <property type="match status" value="1"/>
</dbReference>
<keyword evidence="2" id="KW-0274">FAD</keyword>
<gene>
    <name evidence="4" type="primary">pobA</name>
    <name evidence="4" type="ORF">D3272_15030</name>
</gene>
<dbReference type="GO" id="GO:0071949">
    <property type="term" value="F:FAD binding"/>
    <property type="evidence" value="ECO:0007669"/>
    <property type="project" value="InterPro"/>
</dbReference>
<dbReference type="PANTHER" id="PTHR43004">
    <property type="entry name" value="TRK SYSTEM POTASSIUM UPTAKE PROTEIN"/>
    <property type="match status" value="1"/>
</dbReference>
<reference evidence="4 5" key="2">
    <citation type="submission" date="2019-02" db="EMBL/GenBank/DDBJ databases">
        <title>'Lichenibacterium ramalinii' gen. nov. sp. nov., 'Lichenibacterium minor' gen. nov. sp. nov.</title>
        <authorList>
            <person name="Pankratov T."/>
        </authorList>
    </citation>
    <scope>NUCLEOTIDE SEQUENCE [LARGE SCALE GENOMIC DNA]</scope>
    <source>
        <strain evidence="4 5">RmlP001</strain>
    </source>
</reference>
<dbReference type="EMBL" id="QYBC01000012">
    <property type="protein sequence ID" value="RYB03908.1"/>
    <property type="molecule type" value="Genomic_DNA"/>
</dbReference>
<dbReference type="InterPro" id="IPR002938">
    <property type="entry name" value="FAD-bd"/>
</dbReference>
<dbReference type="RefSeq" id="WP_129220025.1">
    <property type="nucleotide sequence ID" value="NZ_QYBC01000012.1"/>
</dbReference>
<dbReference type="EC" id="1.14.13.2" evidence="4"/>
<feature type="domain" description="FAD-binding" evidence="3">
    <location>
        <begin position="10"/>
        <end position="351"/>
    </location>
</feature>
<dbReference type="Proteomes" id="UP000289411">
    <property type="component" value="Unassembled WGS sequence"/>
</dbReference>
<dbReference type="InterPro" id="IPR050641">
    <property type="entry name" value="RIFMO-like"/>
</dbReference>
<dbReference type="Gene3D" id="3.30.9.10">
    <property type="entry name" value="D-Amino Acid Oxidase, subunit A, domain 2"/>
    <property type="match status" value="1"/>
</dbReference>
<dbReference type="SUPFAM" id="SSF51905">
    <property type="entry name" value="FAD/NAD(P)-binding domain"/>
    <property type="match status" value="1"/>
</dbReference>
<dbReference type="OrthoDB" id="9791689at2"/>
<evidence type="ECO:0000313" key="4">
    <source>
        <dbReference type="EMBL" id="RYB03908.1"/>
    </source>
</evidence>
<protein>
    <submittedName>
        <fullName evidence="4">4-hydroxybenzoate 3-monooxygenase</fullName>
        <ecNumber evidence="4">1.14.13.2</ecNumber>
    </submittedName>
</protein>
<proteinExistence type="predicted"/>
<accession>A0A4Q2RD62</accession>
<dbReference type="PRINTS" id="PR00420">
    <property type="entry name" value="RNGMNOXGNASE"/>
</dbReference>
<dbReference type="InterPro" id="IPR012733">
    <property type="entry name" value="HB_mOase"/>
</dbReference>
<dbReference type="GO" id="GO:0043639">
    <property type="term" value="P:benzoate catabolic process"/>
    <property type="evidence" value="ECO:0007669"/>
    <property type="project" value="InterPro"/>
</dbReference>
<sequence length="409" mass="45103">MNDPGRGRTRCQVAVIGAGPAGMLLGHLLRQHGIDVVIVERRDRAYVEGRVRAGILEQGTVALMARLGLDRRLRREGLVHSGTKLSVDGAVFRIDFAALTGGATVTVYGQQEVMKDLFDAAETRGLDVVFDAEDLRLEAVDTDRPRVSYRRHGIDHVVDCDVVVGCDGFHGVSRAAIPEGVLKTFERVYAFGWLGILADVPPADHELIYCSHERGFALASMRSETRSRYYLQCAADERVEDWPDERFWDELCGRLGPEVAARVTRGPSFEKTVAPLRSFVAEPMRYGRLFLAGDAAHIVPPTGAKGMNLAVSDVTMLGEALIDLFEEGSTAGIDGYSARALARVWKAERFSWWFTGLMHRFPGTDPFARQMQVAELDYIRSSRAAQTTLAENYVGLPLSPGPSNREPQP</sequence>
<dbReference type="NCBIfam" id="TIGR02360">
    <property type="entry name" value="pbenz_hydroxyl"/>
    <property type="match status" value="1"/>
</dbReference>
<keyword evidence="4" id="KW-0560">Oxidoreductase</keyword>
<dbReference type="InterPro" id="IPR036188">
    <property type="entry name" value="FAD/NAD-bd_sf"/>
</dbReference>
<dbReference type="AlphaFoldDB" id="A0A4Q2RD62"/>
<comment type="caution">
    <text evidence="4">The sequence shown here is derived from an EMBL/GenBank/DDBJ whole genome shotgun (WGS) entry which is preliminary data.</text>
</comment>
<evidence type="ECO:0000256" key="1">
    <source>
        <dbReference type="ARBA" id="ARBA00022630"/>
    </source>
</evidence>
<evidence type="ECO:0000313" key="5">
    <source>
        <dbReference type="Proteomes" id="UP000289411"/>
    </source>
</evidence>